<evidence type="ECO:0000313" key="5">
    <source>
        <dbReference type="Proteomes" id="UP001154282"/>
    </source>
</evidence>
<evidence type="ECO:0000256" key="3">
    <source>
        <dbReference type="ARBA" id="ARBA00023315"/>
    </source>
</evidence>
<dbReference type="AlphaFoldDB" id="A0AAV0JMY8"/>
<protein>
    <submittedName>
        <fullName evidence="4">Uncharacterized protein</fullName>
    </submittedName>
</protein>
<dbReference type="Gene3D" id="3.30.559.10">
    <property type="entry name" value="Chloramphenicol acetyltransferase-like domain"/>
    <property type="match status" value="2"/>
</dbReference>
<reference evidence="4" key="1">
    <citation type="submission" date="2022-08" db="EMBL/GenBank/DDBJ databases">
        <authorList>
            <person name="Gutierrez-Valencia J."/>
        </authorList>
    </citation>
    <scope>NUCLEOTIDE SEQUENCE</scope>
</reference>
<evidence type="ECO:0000256" key="1">
    <source>
        <dbReference type="ARBA" id="ARBA00009861"/>
    </source>
</evidence>
<proteinExistence type="inferred from homology"/>
<comment type="similarity">
    <text evidence="1">Belongs to the plant acyltransferase family.</text>
</comment>
<organism evidence="4 5">
    <name type="scientific">Linum tenue</name>
    <dbReference type="NCBI Taxonomy" id="586396"/>
    <lineage>
        <taxon>Eukaryota</taxon>
        <taxon>Viridiplantae</taxon>
        <taxon>Streptophyta</taxon>
        <taxon>Embryophyta</taxon>
        <taxon>Tracheophyta</taxon>
        <taxon>Spermatophyta</taxon>
        <taxon>Magnoliopsida</taxon>
        <taxon>eudicotyledons</taxon>
        <taxon>Gunneridae</taxon>
        <taxon>Pentapetalae</taxon>
        <taxon>rosids</taxon>
        <taxon>fabids</taxon>
        <taxon>Malpighiales</taxon>
        <taxon>Linaceae</taxon>
        <taxon>Linum</taxon>
    </lineage>
</organism>
<dbReference type="EMBL" id="CAMGYJ010000005">
    <property type="protein sequence ID" value="CAI0410928.1"/>
    <property type="molecule type" value="Genomic_DNA"/>
</dbReference>
<name>A0AAV0JMY8_9ROSI</name>
<keyword evidence="3" id="KW-0012">Acyltransferase</keyword>
<gene>
    <name evidence="4" type="ORF">LITE_LOCUS14956</name>
</gene>
<dbReference type="GO" id="GO:0016746">
    <property type="term" value="F:acyltransferase activity"/>
    <property type="evidence" value="ECO:0007669"/>
    <property type="project" value="UniProtKB-KW"/>
</dbReference>
<accession>A0AAV0JMY8</accession>
<dbReference type="Pfam" id="PF02458">
    <property type="entry name" value="Transferase"/>
    <property type="match status" value="1"/>
</dbReference>
<keyword evidence="2" id="KW-0808">Transferase</keyword>
<keyword evidence="5" id="KW-1185">Reference proteome</keyword>
<comment type="caution">
    <text evidence="4">The sequence shown here is derived from an EMBL/GenBank/DDBJ whole genome shotgun (WGS) entry which is preliminary data.</text>
</comment>
<dbReference type="Proteomes" id="UP001154282">
    <property type="component" value="Unassembled WGS sequence"/>
</dbReference>
<dbReference type="InterPro" id="IPR023213">
    <property type="entry name" value="CAT-like_dom_sf"/>
</dbReference>
<evidence type="ECO:0000313" key="4">
    <source>
        <dbReference type="EMBL" id="CAI0410928.1"/>
    </source>
</evidence>
<dbReference type="PANTHER" id="PTHR31623">
    <property type="entry name" value="F21J9.9"/>
    <property type="match status" value="1"/>
</dbReference>
<evidence type="ECO:0000256" key="2">
    <source>
        <dbReference type="ARBA" id="ARBA00022679"/>
    </source>
</evidence>
<dbReference type="PANTHER" id="PTHR31623:SF20">
    <property type="entry name" value="VINORINE SYNTHASE-LIKE"/>
    <property type="match status" value="1"/>
</dbReference>
<sequence>MANEFEVTITSREIVKPSSPSIHLQEPYLLSCFDQLVPSTYIPLIIFHSLANANFDIYQVLDHAKSCLADTLAVFYPISGRIQQNSIVHRFDAGVPFLVARVTSTLSRFLESHQHNGSNLNKLLPCRPFSQEPSSPEGIPLMTFQMNIFACGGIALGCGLCHKIGDSATGLAFARTWAAFFSGSRRRISRPDFISASSLFPPRSPMPPQYVAVIEKMWFRDYNFTTRRFFFSPESIASLRHLARGGTDAASTLLPTSVEAVSGFLWKCFISASRAVSSTTRPSMLGLEVNLRKRTSSRTLERAFGNLFWPATAVVMPEQGTLPLEELVKLISDAVAGFDEEYVKSLQGEEGFQNIARSLDALQEMLEMEPDVLEIGSVCNLGLDQMDFGAGDPGMVTIGDVRSKFSNFVILAEARLGKGIEAWMIIEEKRMGFMEQDREFLKYAVPITSLKMSKL</sequence>